<sequence length="145" mass="15950">MAFTKTFGVMFLCFSLCLVFSSADGNAPLSAYEVLQSYNLPVGVLPAGVAGYTLDSNSGQFWVNLTNECKFNEGGHKIKYESIITGVITQNNLGDLDGVKVKTAFFWSSIKNVNRDQDQLGFKVGIFGTKSFPISDFSYSPECYY</sequence>
<accession>A0A2U1N7T1</accession>
<feature type="chain" id="PRO_5015396403" evidence="1">
    <location>
        <begin position="24"/>
        <end position="145"/>
    </location>
</feature>
<dbReference type="Proteomes" id="UP000245207">
    <property type="component" value="Unassembled WGS sequence"/>
</dbReference>
<comment type="caution">
    <text evidence="2">The sequence shown here is derived from an EMBL/GenBank/DDBJ whole genome shotgun (WGS) entry which is preliminary data.</text>
</comment>
<dbReference type="InterPro" id="IPR007493">
    <property type="entry name" value="DUF538"/>
</dbReference>
<dbReference type="STRING" id="35608.A0A2U1N7T1"/>
<dbReference type="OrthoDB" id="1897482at2759"/>
<dbReference type="InterPro" id="IPR036758">
    <property type="entry name" value="At5g01610-like"/>
</dbReference>
<dbReference type="AlphaFoldDB" id="A0A2U1N7T1"/>
<feature type="signal peptide" evidence="1">
    <location>
        <begin position="1"/>
        <end position="23"/>
    </location>
</feature>
<name>A0A2U1N7T1_ARTAN</name>
<organism evidence="2 3">
    <name type="scientific">Artemisia annua</name>
    <name type="common">Sweet wormwood</name>
    <dbReference type="NCBI Taxonomy" id="35608"/>
    <lineage>
        <taxon>Eukaryota</taxon>
        <taxon>Viridiplantae</taxon>
        <taxon>Streptophyta</taxon>
        <taxon>Embryophyta</taxon>
        <taxon>Tracheophyta</taxon>
        <taxon>Spermatophyta</taxon>
        <taxon>Magnoliopsida</taxon>
        <taxon>eudicotyledons</taxon>
        <taxon>Gunneridae</taxon>
        <taxon>Pentapetalae</taxon>
        <taxon>asterids</taxon>
        <taxon>campanulids</taxon>
        <taxon>Asterales</taxon>
        <taxon>Asteraceae</taxon>
        <taxon>Asteroideae</taxon>
        <taxon>Anthemideae</taxon>
        <taxon>Artemisiinae</taxon>
        <taxon>Artemisia</taxon>
    </lineage>
</organism>
<keyword evidence="3" id="KW-1185">Reference proteome</keyword>
<dbReference type="SUPFAM" id="SSF141562">
    <property type="entry name" value="At5g01610-like"/>
    <property type="match status" value="1"/>
</dbReference>
<dbReference type="PANTHER" id="PTHR31676:SF192">
    <property type="entry name" value="DUF538 DOMAIN-CONTAINING PROTEIN"/>
    <property type="match status" value="1"/>
</dbReference>
<protein>
    <submittedName>
        <fullName evidence="2">Uncharacterized protein</fullName>
    </submittedName>
</protein>
<evidence type="ECO:0000256" key="1">
    <source>
        <dbReference type="SAM" id="SignalP"/>
    </source>
</evidence>
<dbReference type="Gene3D" id="2.30.240.10">
    <property type="entry name" value="At5g01610-like"/>
    <property type="match status" value="1"/>
</dbReference>
<dbReference type="EMBL" id="PKPP01003413">
    <property type="protein sequence ID" value="PWA69558.1"/>
    <property type="molecule type" value="Genomic_DNA"/>
</dbReference>
<gene>
    <name evidence="2" type="ORF">CTI12_AA297290</name>
</gene>
<proteinExistence type="predicted"/>
<reference evidence="2 3" key="1">
    <citation type="journal article" date="2018" name="Mol. Plant">
        <title>The genome of Artemisia annua provides insight into the evolution of Asteraceae family and artemisinin biosynthesis.</title>
        <authorList>
            <person name="Shen Q."/>
            <person name="Zhang L."/>
            <person name="Liao Z."/>
            <person name="Wang S."/>
            <person name="Yan T."/>
            <person name="Shi P."/>
            <person name="Liu M."/>
            <person name="Fu X."/>
            <person name="Pan Q."/>
            <person name="Wang Y."/>
            <person name="Lv Z."/>
            <person name="Lu X."/>
            <person name="Zhang F."/>
            <person name="Jiang W."/>
            <person name="Ma Y."/>
            <person name="Chen M."/>
            <person name="Hao X."/>
            <person name="Li L."/>
            <person name="Tang Y."/>
            <person name="Lv G."/>
            <person name="Zhou Y."/>
            <person name="Sun X."/>
            <person name="Brodelius P.E."/>
            <person name="Rose J.K.C."/>
            <person name="Tang K."/>
        </authorList>
    </citation>
    <scope>NUCLEOTIDE SEQUENCE [LARGE SCALE GENOMIC DNA]</scope>
    <source>
        <strain evidence="3">cv. Huhao1</strain>
        <tissue evidence="2">Leaf</tissue>
    </source>
</reference>
<dbReference type="Pfam" id="PF04398">
    <property type="entry name" value="DUF538"/>
    <property type="match status" value="1"/>
</dbReference>
<evidence type="ECO:0000313" key="3">
    <source>
        <dbReference type="Proteomes" id="UP000245207"/>
    </source>
</evidence>
<evidence type="ECO:0000313" key="2">
    <source>
        <dbReference type="EMBL" id="PWA69558.1"/>
    </source>
</evidence>
<keyword evidence="1" id="KW-0732">Signal</keyword>
<dbReference type="PANTHER" id="PTHR31676">
    <property type="entry name" value="T31J12.3 PROTEIN-RELATED"/>
    <property type="match status" value="1"/>
</dbReference>